<dbReference type="InterPro" id="IPR003148">
    <property type="entry name" value="RCK_N"/>
</dbReference>
<feature type="compositionally biased region" description="Basic and acidic residues" evidence="1">
    <location>
        <begin position="516"/>
        <end position="526"/>
    </location>
</feature>
<gene>
    <name evidence="5" type="ORF">QRT03_23985</name>
</gene>
<accession>A0ABT7MEG4</accession>
<protein>
    <submittedName>
        <fullName evidence="5">RyR domain-containing protein</fullName>
    </submittedName>
</protein>
<evidence type="ECO:0000259" key="4">
    <source>
        <dbReference type="Pfam" id="PF02254"/>
    </source>
</evidence>
<feature type="domain" description="Ryanodine receptor Ryr" evidence="3">
    <location>
        <begin position="474"/>
        <end position="540"/>
    </location>
</feature>
<evidence type="ECO:0000259" key="3">
    <source>
        <dbReference type="Pfam" id="PF02026"/>
    </source>
</evidence>
<evidence type="ECO:0000256" key="1">
    <source>
        <dbReference type="SAM" id="MobiDB-lite"/>
    </source>
</evidence>
<dbReference type="SUPFAM" id="SSF51735">
    <property type="entry name" value="NAD(P)-binding Rossmann-fold domains"/>
    <property type="match status" value="1"/>
</dbReference>
<evidence type="ECO:0000313" key="5">
    <source>
        <dbReference type="EMBL" id="MDL5159049.1"/>
    </source>
</evidence>
<keyword evidence="2" id="KW-0472">Membrane</keyword>
<feature type="domain" description="RCK N-terminal" evidence="4">
    <location>
        <begin position="121"/>
        <end position="208"/>
    </location>
</feature>
<feature type="transmembrane region" description="Helical" evidence="2">
    <location>
        <begin position="21"/>
        <end position="38"/>
    </location>
</feature>
<dbReference type="Gene3D" id="6.20.350.10">
    <property type="match status" value="1"/>
</dbReference>
<evidence type="ECO:0000256" key="2">
    <source>
        <dbReference type="SAM" id="Phobius"/>
    </source>
</evidence>
<dbReference type="Pfam" id="PF02254">
    <property type="entry name" value="TrkA_N"/>
    <property type="match status" value="1"/>
</dbReference>
<dbReference type="PANTHER" id="PTHR43833">
    <property type="entry name" value="POTASSIUM CHANNEL PROTEIN 2-RELATED-RELATED"/>
    <property type="match status" value="1"/>
</dbReference>
<comment type="caution">
    <text evidence="5">The sequence shown here is derived from an EMBL/GenBank/DDBJ whole genome shotgun (WGS) entry which is preliminary data.</text>
</comment>
<dbReference type="EMBL" id="JASVWF010000006">
    <property type="protein sequence ID" value="MDL5159049.1"/>
    <property type="molecule type" value="Genomic_DNA"/>
</dbReference>
<dbReference type="InterPro" id="IPR036291">
    <property type="entry name" value="NAD(P)-bd_dom_sf"/>
</dbReference>
<feature type="region of interest" description="Disordered" evidence="1">
    <location>
        <begin position="489"/>
        <end position="531"/>
    </location>
</feature>
<keyword evidence="6" id="KW-1185">Reference proteome</keyword>
<reference evidence="5 6" key="1">
    <citation type="submission" date="2023-06" db="EMBL/GenBank/DDBJ databases">
        <title>Actinomycetospora Odt1-22.</title>
        <authorList>
            <person name="Supong K."/>
        </authorList>
    </citation>
    <scope>NUCLEOTIDE SEQUENCE [LARGE SCALE GENOMIC DNA]</scope>
    <source>
        <strain evidence="5 6">Odt1-22</strain>
    </source>
</reference>
<organism evidence="5 6">
    <name type="scientific">Actinomycetospora termitidis</name>
    <dbReference type="NCBI Taxonomy" id="3053470"/>
    <lineage>
        <taxon>Bacteria</taxon>
        <taxon>Bacillati</taxon>
        <taxon>Actinomycetota</taxon>
        <taxon>Actinomycetes</taxon>
        <taxon>Pseudonocardiales</taxon>
        <taxon>Pseudonocardiaceae</taxon>
        <taxon>Actinomycetospora</taxon>
    </lineage>
</organism>
<proteinExistence type="predicted"/>
<dbReference type="Gene3D" id="3.40.50.720">
    <property type="entry name" value="NAD(P)-binding Rossmann-like Domain"/>
    <property type="match status" value="1"/>
</dbReference>
<dbReference type="Pfam" id="PF02026">
    <property type="entry name" value="RyR"/>
    <property type="match status" value="1"/>
</dbReference>
<feature type="compositionally biased region" description="Basic and acidic residues" evidence="1">
    <location>
        <begin position="489"/>
        <end position="504"/>
    </location>
</feature>
<sequence length="545" mass="59006">MWAVATMTTTGRARADSYLRIGLGGAAIVAAVLGFIGFEDLIPRPGLEAGEGWTDIAYYTLQLFLLDAAPLQTMGDLPVVLDIARFLAPATTLLTLGYSVKAVYDSTYDAVRARRLDAHTIVCGDGAPALLVARGVAREGRTCVVISPGTASSDPAPDLRDETVLRVGGDPRDVDVLREARIDRAREVIVVTGDSARNTDVAAAVRTALDGVDTPPPCFLEMASPELASALAAYELNSGSPVHVEFFDPVTRAARRLLDAHLPAPEDGSLVLVGAGETFEAIREDLRRRDRTSEPAVAWTSTSPSGLVEFEIPENMVRVVVAVDDDVQAVQLGLRLLQRLRDVPVDVVVATRSSTALGSTITGQHVAGSSFGRARLNLFNTTDHVYDLSSLRDGVYRDMARVAHTAYVTAARKRGESAHDNASTVPWAQLTDDLQRANIDQARGIGAKLRAEHLAVVPASETDTEFTFEGAELERLAVQEHDRWCADKKKAGWQKGPRDDEAMTHPDLVPWTELSPESKQKDRDSVRAMPDQLRQVGLHVLRVSR</sequence>
<dbReference type="InterPro" id="IPR003032">
    <property type="entry name" value="Ryanodine_rcpt"/>
</dbReference>
<dbReference type="Proteomes" id="UP001231924">
    <property type="component" value="Unassembled WGS sequence"/>
</dbReference>
<dbReference type="RefSeq" id="WP_286055618.1">
    <property type="nucleotide sequence ID" value="NZ_JASVWF010000006.1"/>
</dbReference>
<name>A0ABT7MEG4_9PSEU</name>
<evidence type="ECO:0000313" key="6">
    <source>
        <dbReference type="Proteomes" id="UP001231924"/>
    </source>
</evidence>
<dbReference type="InterPro" id="IPR050721">
    <property type="entry name" value="Trk_Ktr_HKT_K-transport"/>
</dbReference>
<keyword evidence="2" id="KW-0812">Transmembrane</keyword>
<keyword evidence="2" id="KW-1133">Transmembrane helix</keyword>